<sequence length="370" mass="42152">MSTKTASCQQKGSSSQFKKKKKQVRIVGPDHLISHSQQTKHRKLMTYFIINPQNLKLYEISHVELILNRLIATQINEKGKLIIGKQQKYVKLHTIRYLATHNNSVVSWAIRSWHKFYNFKGDDHRDELWGLDRCVKMLVVIKVFSGAWEGIERELGGCGLHQRGLEEWTRCKGSALGSGNQWNLQSVVCREILGSSYIDQMSRVKSHLKLLKAALQKNTHSTACSWHAACSSQTPPVAYEYVLAQSLCIMHSDCCMHLRKVVKGSDLPTNREIMNSTTNHSILNLDSYFISRIKVSVIITNKMECNTNCLLLKFMKMIGVICTSNRSPQVLLSSYKIITPSKLSSNLKRLKQKDEWPVIFKIISISPPPP</sequence>
<keyword evidence="3" id="KW-1185">Reference proteome</keyword>
<comment type="caution">
    <text evidence="2">The sequence shown here is derived from an EMBL/GenBank/DDBJ whole genome shotgun (WGS) entry which is preliminary data.</text>
</comment>
<accession>A0A0L6UBB9</accession>
<dbReference type="EMBL" id="LAVV01014037">
    <property type="protein sequence ID" value="KNZ45110.1"/>
    <property type="molecule type" value="Genomic_DNA"/>
</dbReference>
<evidence type="ECO:0000256" key="1">
    <source>
        <dbReference type="SAM" id="MobiDB-lite"/>
    </source>
</evidence>
<protein>
    <submittedName>
        <fullName evidence="2">Uncharacterized protein</fullName>
    </submittedName>
</protein>
<feature type="compositionally biased region" description="Low complexity" evidence="1">
    <location>
        <begin position="7"/>
        <end position="16"/>
    </location>
</feature>
<dbReference type="Proteomes" id="UP000037035">
    <property type="component" value="Unassembled WGS sequence"/>
</dbReference>
<gene>
    <name evidence="2" type="ORF">VP01_848g1</name>
</gene>
<organism evidence="2 3">
    <name type="scientific">Puccinia sorghi</name>
    <dbReference type="NCBI Taxonomy" id="27349"/>
    <lineage>
        <taxon>Eukaryota</taxon>
        <taxon>Fungi</taxon>
        <taxon>Dikarya</taxon>
        <taxon>Basidiomycota</taxon>
        <taxon>Pucciniomycotina</taxon>
        <taxon>Pucciniomycetes</taxon>
        <taxon>Pucciniales</taxon>
        <taxon>Pucciniaceae</taxon>
        <taxon>Puccinia</taxon>
    </lineage>
</organism>
<proteinExistence type="predicted"/>
<dbReference type="AlphaFoldDB" id="A0A0L6UBB9"/>
<evidence type="ECO:0000313" key="3">
    <source>
        <dbReference type="Proteomes" id="UP000037035"/>
    </source>
</evidence>
<name>A0A0L6UBB9_9BASI</name>
<dbReference type="VEuPathDB" id="FungiDB:VP01_848g1"/>
<reference evidence="2 3" key="1">
    <citation type="submission" date="2015-08" db="EMBL/GenBank/DDBJ databases">
        <title>Next Generation Sequencing and Analysis of the Genome of Puccinia sorghi L Schw, the Causal Agent of Maize Common Rust.</title>
        <authorList>
            <person name="Rochi L."/>
            <person name="Burguener G."/>
            <person name="Darino M."/>
            <person name="Turjanski A."/>
            <person name="Kreff E."/>
            <person name="Dieguez M.J."/>
            <person name="Sacco F."/>
        </authorList>
    </citation>
    <scope>NUCLEOTIDE SEQUENCE [LARGE SCALE GENOMIC DNA]</scope>
    <source>
        <strain evidence="2 3">RO10H11247</strain>
    </source>
</reference>
<evidence type="ECO:0000313" key="2">
    <source>
        <dbReference type="EMBL" id="KNZ45110.1"/>
    </source>
</evidence>
<feature type="region of interest" description="Disordered" evidence="1">
    <location>
        <begin position="1"/>
        <end position="21"/>
    </location>
</feature>